<dbReference type="GO" id="GO:0016787">
    <property type="term" value="F:hydrolase activity"/>
    <property type="evidence" value="ECO:0007669"/>
    <property type="project" value="UniProtKB-KW"/>
</dbReference>
<accession>A0ABU5S7S1</accession>
<dbReference type="SUPFAM" id="SSF52266">
    <property type="entry name" value="SGNH hydrolase"/>
    <property type="match status" value="1"/>
</dbReference>
<dbReference type="Proteomes" id="UP001303899">
    <property type="component" value="Unassembled WGS sequence"/>
</dbReference>
<protein>
    <submittedName>
        <fullName evidence="1">SGNH/GDSL hydrolase family protein</fullName>
        <ecNumber evidence="1">3.1.-.-</ecNumber>
    </submittedName>
</protein>
<reference evidence="1 2" key="1">
    <citation type="submission" date="2023-12" db="EMBL/GenBank/DDBJ databases">
        <title>Novel species of the genus Arcicella isolated from rivers.</title>
        <authorList>
            <person name="Lu H."/>
        </authorList>
    </citation>
    <scope>NUCLEOTIDE SEQUENCE [LARGE SCALE GENOMIC DNA]</scope>
    <source>
        <strain evidence="1 2">DC2W</strain>
    </source>
</reference>
<keyword evidence="1" id="KW-0378">Hydrolase</keyword>
<comment type="caution">
    <text evidence="1">The sequence shown here is derived from an EMBL/GenBank/DDBJ whole genome shotgun (WGS) entry which is preliminary data.</text>
</comment>
<gene>
    <name evidence="1" type="ORF">VB776_16375</name>
</gene>
<proteinExistence type="predicted"/>
<dbReference type="Gene3D" id="3.40.50.1110">
    <property type="entry name" value="SGNH hydrolase"/>
    <property type="match status" value="1"/>
</dbReference>
<evidence type="ECO:0000313" key="2">
    <source>
        <dbReference type="Proteomes" id="UP001303899"/>
    </source>
</evidence>
<dbReference type="InterPro" id="IPR036514">
    <property type="entry name" value="SGNH_hydro_sf"/>
</dbReference>
<keyword evidence="2" id="KW-1185">Reference proteome</keyword>
<sequence length="414" mass="44738">MSDLTTKFRQKDSNDRTLAINKWQNVGTRIFGGRMGTYSQSATYTHQITLTVEQHFDAVRIIHANTFKNGSFVTTTVGASVISSLTDANNSGGTWYSVIDDSNRGFCWAMSPADSRIEYNLSEWIPIKSIPRTDGGTLPLLVVRSVIKGNTLGIPCVGDGSDVFSNWATNPSGRIFISRRQQGDFVSSPTGFSSTTNLNQSAIVGVQYASRGKVITVMGNGDSITDSRGTYLGQGFIYSACQELTTPEIAVEYANCGWSGQSPQEFYNRGFDILQSEIKPDVLVFPSNSPNIGEIMNETIINTSAGLRNALIAECTKKGVIPVMWTMLPVNNSQKNFGSSDALRVADNLQLTTLAANSNYVFIADTATALSGTTIDNQVQMLIGSTDDGIHPNDTGNDILKGVIKETIKKATGL</sequence>
<evidence type="ECO:0000313" key="1">
    <source>
        <dbReference type="EMBL" id="MEA5404510.1"/>
    </source>
</evidence>
<organism evidence="1 2">
    <name type="scientific">Arcicella gelida</name>
    <dbReference type="NCBI Taxonomy" id="2984195"/>
    <lineage>
        <taxon>Bacteria</taxon>
        <taxon>Pseudomonadati</taxon>
        <taxon>Bacteroidota</taxon>
        <taxon>Cytophagia</taxon>
        <taxon>Cytophagales</taxon>
        <taxon>Flectobacillaceae</taxon>
        <taxon>Arcicella</taxon>
    </lineage>
</organism>
<dbReference type="EMBL" id="JAYGIL010000021">
    <property type="protein sequence ID" value="MEA5404510.1"/>
    <property type="molecule type" value="Genomic_DNA"/>
</dbReference>
<name>A0ABU5S7S1_9BACT</name>
<dbReference type="RefSeq" id="WP_323697910.1">
    <property type="nucleotide sequence ID" value="NZ_JAYGIL010000021.1"/>
</dbReference>
<dbReference type="EC" id="3.1.-.-" evidence="1"/>